<dbReference type="RefSeq" id="WP_203999294.1">
    <property type="nucleotide sequence ID" value="NZ_BOPG01000037.1"/>
</dbReference>
<dbReference type="PANTHER" id="PTHR48111">
    <property type="entry name" value="REGULATOR OF RPOS"/>
    <property type="match status" value="1"/>
</dbReference>
<evidence type="ECO:0000256" key="2">
    <source>
        <dbReference type="PROSITE-ProRule" id="PRU00169"/>
    </source>
</evidence>
<keyword evidence="7" id="KW-1185">Reference proteome</keyword>
<evidence type="ECO:0000313" key="6">
    <source>
        <dbReference type="EMBL" id="GIJ58459.1"/>
    </source>
</evidence>
<evidence type="ECO:0000259" key="5">
    <source>
        <dbReference type="PROSITE" id="PS51755"/>
    </source>
</evidence>
<evidence type="ECO:0000259" key="4">
    <source>
        <dbReference type="PROSITE" id="PS50110"/>
    </source>
</evidence>
<dbReference type="CDD" id="cd00383">
    <property type="entry name" value="trans_reg_C"/>
    <property type="match status" value="1"/>
</dbReference>
<dbReference type="Gene3D" id="1.10.10.10">
    <property type="entry name" value="Winged helix-like DNA-binding domain superfamily/Winged helix DNA-binding domain"/>
    <property type="match status" value="1"/>
</dbReference>
<gene>
    <name evidence="6" type="ORF">Vau01_059750</name>
</gene>
<dbReference type="AlphaFoldDB" id="A0A8J3Z6M2"/>
<dbReference type="Proteomes" id="UP000612585">
    <property type="component" value="Unassembled WGS sequence"/>
</dbReference>
<dbReference type="Pfam" id="PF00072">
    <property type="entry name" value="Response_reg"/>
    <property type="match status" value="1"/>
</dbReference>
<dbReference type="EMBL" id="BOPG01000037">
    <property type="protein sequence ID" value="GIJ58459.1"/>
    <property type="molecule type" value="Genomic_DNA"/>
</dbReference>
<evidence type="ECO:0000313" key="7">
    <source>
        <dbReference type="Proteomes" id="UP000612585"/>
    </source>
</evidence>
<feature type="domain" description="Response regulatory" evidence="4">
    <location>
        <begin position="2"/>
        <end position="116"/>
    </location>
</feature>
<dbReference type="InterPro" id="IPR036388">
    <property type="entry name" value="WH-like_DNA-bd_sf"/>
</dbReference>
<reference evidence="6" key="1">
    <citation type="submission" date="2021-01" db="EMBL/GenBank/DDBJ databases">
        <title>Whole genome shotgun sequence of Virgisporangium aurantiacum NBRC 16421.</title>
        <authorList>
            <person name="Komaki H."/>
            <person name="Tamura T."/>
        </authorList>
    </citation>
    <scope>NUCLEOTIDE SEQUENCE</scope>
    <source>
        <strain evidence="6">NBRC 16421</strain>
    </source>
</reference>
<feature type="domain" description="OmpR/PhoB-type" evidence="5">
    <location>
        <begin position="124"/>
        <end position="219"/>
    </location>
</feature>
<feature type="modified residue" description="4-aspartylphosphate" evidence="2">
    <location>
        <position position="51"/>
    </location>
</feature>
<dbReference type="SUPFAM" id="SSF52172">
    <property type="entry name" value="CheY-like"/>
    <property type="match status" value="1"/>
</dbReference>
<keyword evidence="1 3" id="KW-0238">DNA-binding</keyword>
<dbReference type="GO" id="GO:0005829">
    <property type="term" value="C:cytosol"/>
    <property type="evidence" value="ECO:0007669"/>
    <property type="project" value="TreeGrafter"/>
</dbReference>
<dbReference type="PROSITE" id="PS51755">
    <property type="entry name" value="OMPR_PHOB"/>
    <property type="match status" value="1"/>
</dbReference>
<dbReference type="Gene3D" id="3.40.50.2300">
    <property type="match status" value="1"/>
</dbReference>
<feature type="DNA-binding region" description="OmpR/PhoB-type" evidence="3">
    <location>
        <begin position="124"/>
        <end position="219"/>
    </location>
</feature>
<dbReference type="Pfam" id="PF00486">
    <property type="entry name" value="Trans_reg_C"/>
    <property type="match status" value="1"/>
</dbReference>
<dbReference type="GO" id="GO:0000156">
    <property type="term" value="F:phosphorelay response regulator activity"/>
    <property type="evidence" value="ECO:0007669"/>
    <property type="project" value="TreeGrafter"/>
</dbReference>
<dbReference type="GO" id="GO:0000976">
    <property type="term" value="F:transcription cis-regulatory region binding"/>
    <property type="evidence" value="ECO:0007669"/>
    <property type="project" value="TreeGrafter"/>
</dbReference>
<dbReference type="PROSITE" id="PS50110">
    <property type="entry name" value="RESPONSE_REGULATORY"/>
    <property type="match status" value="1"/>
</dbReference>
<dbReference type="InterPro" id="IPR039420">
    <property type="entry name" value="WalR-like"/>
</dbReference>
<dbReference type="InterPro" id="IPR011006">
    <property type="entry name" value="CheY-like_superfamily"/>
</dbReference>
<dbReference type="InterPro" id="IPR001789">
    <property type="entry name" value="Sig_transdc_resp-reg_receiver"/>
</dbReference>
<dbReference type="PANTHER" id="PTHR48111:SF36">
    <property type="entry name" value="TRANSCRIPTIONAL REGULATORY PROTEIN CUTR"/>
    <property type="match status" value="1"/>
</dbReference>
<dbReference type="InterPro" id="IPR016032">
    <property type="entry name" value="Sig_transdc_resp-reg_C-effctor"/>
</dbReference>
<dbReference type="Gene3D" id="6.10.250.690">
    <property type="match status" value="1"/>
</dbReference>
<name>A0A8J3Z6M2_9ACTN</name>
<dbReference type="SMART" id="SM00448">
    <property type="entry name" value="REC"/>
    <property type="match status" value="1"/>
</dbReference>
<comment type="caution">
    <text evidence="6">The sequence shown here is derived from an EMBL/GenBank/DDBJ whole genome shotgun (WGS) entry which is preliminary data.</text>
</comment>
<accession>A0A8J3Z6M2</accession>
<dbReference type="InterPro" id="IPR001867">
    <property type="entry name" value="OmpR/PhoB-type_DNA-bd"/>
</dbReference>
<evidence type="ECO:0000256" key="3">
    <source>
        <dbReference type="PROSITE-ProRule" id="PRU01091"/>
    </source>
</evidence>
<sequence>MRVLVIDDDVELAEAIGVGLRRERMAVDVANGGADGLERAQRCGYDVIVLDRDLPDVHGDEVCTRLVAAGCRSRLLMLTAAATIEDRVDGLSLGADDYLPKPFAFTELVARIRALFRRAQPALPPVLGRHGVWLDPARGTAGRDGRPLELGPKEFGVLELLLAAGGRVVPAEELLERVWDEMADPFTTAVKVTISRLRRKLGEPPLIETVAQAGYRIGDEG</sequence>
<dbReference type="GO" id="GO:0006355">
    <property type="term" value="P:regulation of DNA-templated transcription"/>
    <property type="evidence" value="ECO:0007669"/>
    <property type="project" value="InterPro"/>
</dbReference>
<dbReference type="SMART" id="SM00862">
    <property type="entry name" value="Trans_reg_C"/>
    <property type="match status" value="1"/>
</dbReference>
<keyword evidence="2" id="KW-0597">Phosphoprotein</keyword>
<proteinExistence type="predicted"/>
<organism evidence="6 7">
    <name type="scientific">Virgisporangium aurantiacum</name>
    <dbReference type="NCBI Taxonomy" id="175570"/>
    <lineage>
        <taxon>Bacteria</taxon>
        <taxon>Bacillati</taxon>
        <taxon>Actinomycetota</taxon>
        <taxon>Actinomycetes</taxon>
        <taxon>Micromonosporales</taxon>
        <taxon>Micromonosporaceae</taxon>
        <taxon>Virgisporangium</taxon>
    </lineage>
</organism>
<dbReference type="GO" id="GO:0032993">
    <property type="term" value="C:protein-DNA complex"/>
    <property type="evidence" value="ECO:0007669"/>
    <property type="project" value="TreeGrafter"/>
</dbReference>
<protein>
    <submittedName>
        <fullName evidence="6">DNA-binding response regulator</fullName>
    </submittedName>
</protein>
<evidence type="ECO:0000256" key="1">
    <source>
        <dbReference type="ARBA" id="ARBA00023125"/>
    </source>
</evidence>
<dbReference type="SUPFAM" id="SSF46894">
    <property type="entry name" value="C-terminal effector domain of the bipartite response regulators"/>
    <property type="match status" value="1"/>
</dbReference>